<comment type="function">
    <text evidence="12">Bifunctional DNA N-glycosylase with associated apurinic/apyrimidinic (AP) lyase function that catalyzes the first step in base excision repair (BER), the primary repair pathway for the repair of oxidative DNA damage. The DNA N-glycosylase activity releases the damaged DNA base from DNA by cleaving the N-glycosidic bond, leaving an AP site. The AP lyase activity cleaves the phosphodiester bond 3' to the AP site by a beta-elimination. Primarily recognizes and repairs oxidative base damage of pyrimidines.</text>
</comment>
<dbReference type="Gene3D" id="1.10.1670.10">
    <property type="entry name" value="Helix-hairpin-Helix base-excision DNA repair enzymes (C-terminal)"/>
    <property type="match status" value="1"/>
</dbReference>
<dbReference type="InterPro" id="IPR023170">
    <property type="entry name" value="HhH_base_excis_C"/>
</dbReference>
<dbReference type="FunFam" id="1.10.340.30:FF:000005">
    <property type="entry name" value="Endonuclease III-like protein 1"/>
    <property type="match status" value="1"/>
</dbReference>
<keyword evidence="9 12" id="KW-0456">Lyase</keyword>
<keyword evidence="15" id="KW-0255">Endonuclease</keyword>
<evidence type="ECO:0000256" key="11">
    <source>
        <dbReference type="ARBA" id="ARBA00044632"/>
    </source>
</evidence>
<keyword evidence="3" id="KW-0479">Metal-binding</keyword>
<reference evidence="15 16" key="1">
    <citation type="submission" date="2023-10" db="EMBL/GenBank/DDBJ databases">
        <title>Chromosome-scale genome assembly provides insights into flower coloration mechanisms of Canna indica.</title>
        <authorList>
            <person name="Li C."/>
        </authorList>
    </citation>
    <scope>NUCLEOTIDE SEQUENCE [LARGE SCALE GENOMIC DNA]</scope>
    <source>
        <tissue evidence="15">Flower</tissue>
    </source>
</reference>
<keyword evidence="6" id="KW-0408">Iron</keyword>
<comment type="catalytic activity">
    <reaction evidence="11 12">
        <text>2'-deoxyribonucleotide-(2'-deoxyribose 5'-phosphate)-2'-deoxyribonucleotide-DNA = a 3'-end 2'-deoxyribonucleotide-(2,3-dehydro-2,3-deoxyribose 5'-phosphate)-DNA + a 5'-end 5'-phospho-2'-deoxyribonucleoside-DNA + H(+)</text>
        <dbReference type="Rhea" id="RHEA:66592"/>
        <dbReference type="Rhea" id="RHEA-COMP:13180"/>
        <dbReference type="Rhea" id="RHEA-COMP:16897"/>
        <dbReference type="Rhea" id="RHEA-COMP:17067"/>
        <dbReference type="ChEBI" id="CHEBI:15378"/>
        <dbReference type="ChEBI" id="CHEBI:136412"/>
        <dbReference type="ChEBI" id="CHEBI:157695"/>
        <dbReference type="ChEBI" id="CHEBI:167181"/>
        <dbReference type="EC" id="4.2.99.18"/>
    </reaction>
</comment>
<dbReference type="CDD" id="cd00056">
    <property type="entry name" value="ENDO3c"/>
    <property type="match status" value="1"/>
</dbReference>
<evidence type="ECO:0000256" key="6">
    <source>
        <dbReference type="ARBA" id="ARBA00023004"/>
    </source>
</evidence>
<comment type="caution">
    <text evidence="12">Lacks conserved residue(s) required for the propagation of feature annotation.</text>
</comment>
<dbReference type="Proteomes" id="UP001327560">
    <property type="component" value="Chromosome 6"/>
</dbReference>
<feature type="region of interest" description="Disordered" evidence="13">
    <location>
        <begin position="88"/>
        <end position="112"/>
    </location>
</feature>
<dbReference type="InterPro" id="IPR030841">
    <property type="entry name" value="NTH1"/>
</dbReference>
<dbReference type="GO" id="GO:0005634">
    <property type="term" value="C:nucleus"/>
    <property type="evidence" value="ECO:0007669"/>
    <property type="project" value="InterPro"/>
</dbReference>
<dbReference type="PROSITE" id="PS01155">
    <property type="entry name" value="ENDONUCLEASE_III_2"/>
    <property type="match status" value="1"/>
</dbReference>
<keyword evidence="16" id="KW-1185">Reference proteome</keyword>
<dbReference type="EMBL" id="CP136895">
    <property type="protein sequence ID" value="WOL11271.1"/>
    <property type="molecule type" value="Genomic_DNA"/>
</dbReference>
<dbReference type="SUPFAM" id="SSF48150">
    <property type="entry name" value="DNA-glycosylase"/>
    <property type="match status" value="1"/>
</dbReference>
<protein>
    <recommendedName>
        <fullName evidence="12">Endonuclease III homolog</fullName>
        <ecNumber evidence="12">3.2.2.-</ecNumber>
        <ecNumber evidence="12">4.2.99.18</ecNumber>
    </recommendedName>
    <alternativeName>
        <fullName evidence="12">Bifunctional DNA N-glycosylase/DNA-(apurinic or apyrimidinic site) lyase</fullName>
        <shortName evidence="12">DNA glycosylase/AP lyase</shortName>
    </alternativeName>
</protein>
<dbReference type="GO" id="GO:0046872">
    <property type="term" value="F:metal ion binding"/>
    <property type="evidence" value="ECO:0007669"/>
    <property type="project" value="UniProtKB-KW"/>
</dbReference>
<dbReference type="SMART" id="SM00478">
    <property type="entry name" value="ENDO3c"/>
    <property type="match status" value="1"/>
</dbReference>
<evidence type="ECO:0000256" key="8">
    <source>
        <dbReference type="ARBA" id="ARBA00023204"/>
    </source>
</evidence>
<evidence type="ECO:0000256" key="7">
    <source>
        <dbReference type="ARBA" id="ARBA00023014"/>
    </source>
</evidence>
<keyword evidence="8 12" id="KW-0234">DNA repair</keyword>
<evidence type="ECO:0000256" key="4">
    <source>
        <dbReference type="ARBA" id="ARBA00022763"/>
    </source>
</evidence>
<dbReference type="Pfam" id="PF00730">
    <property type="entry name" value="HhH-GPD"/>
    <property type="match status" value="1"/>
</dbReference>
<dbReference type="GO" id="GO:0003677">
    <property type="term" value="F:DNA binding"/>
    <property type="evidence" value="ECO:0007669"/>
    <property type="project" value="UniProtKB-UniRule"/>
</dbReference>
<dbReference type="EC" id="3.2.2.-" evidence="12"/>
<dbReference type="EC" id="4.2.99.18" evidence="12"/>
<dbReference type="InterPro" id="IPR011257">
    <property type="entry name" value="DNA_glycosylase"/>
</dbReference>
<proteinExistence type="inferred from homology"/>
<keyword evidence="5 12" id="KW-0378">Hydrolase</keyword>
<dbReference type="PANTHER" id="PTHR43286:SF1">
    <property type="entry name" value="ENDONUCLEASE III-LIKE PROTEIN 1"/>
    <property type="match status" value="1"/>
</dbReference>
<evidence type="ECO:0000313" key="16">
    <source>
        <dbReference type="Proteomes" id="UP001327560"/>
    </source>
</evidence>
<evidence type="ECO:0000256" key="3">
    <source>
        <dbReference type="ARBA" id="ARBA00022723"/>
    </source>
</evidence>
<dbReference type="InterPro" id="IPR003265">
    <property type="entry name" value="HhH-GPD_domain"/>
</dbReference>
<evidence type="ECO:0000256" key="2">
    <source>
        <dbReference type="ARBA" id="ARBA00022485"/>
    </source>
</evidence>
<keyword evidence="7" id="KW-0411">Iron-sulfur</keyword>
<dbReference type="Pfam" id="PF00633">
    <property type="entry name" value="HHH"/>
    <property type="match status" value="1"/>
</dbReference>
<dbReference type="HAMAP" id="MF_03183">
    <property type="entry name" value="Endonuclease_III_Nth"/>
    <property type="match status" value="1"/>
</dbReference>
<comment type="similarity">
    <text evidence="1 12">Belongs to the Nth/MutY family.</text>
</comment>
<keyword evidence="10 12" id="KW-0326">Glycosidase</keyword>
<dbReference type="GO" id="GO:0042644">
    <property type="term" value="C:chloroplast nucleoid"/>
    <property type="evidence" value="ECO:0007669"/>
    <property type="project" value="TreeGrafter"/>
</dbReference>
<dbReference type="GO" id="GO:0140078">
    <property type="term" value="F:class I DNA-(apurinic or apyrimidinic site) endonuclease activity"/>
    <property type="evidence" value="ECO:0007669"/>
    <property type="project" value="UniProtKB-EC"/>
</dbReference>
<keyword evidence="2" id="KW-0004">4Fe-4S</keyword>
<evidence type="ECO:0000256" key="13">
    <source>
        <dbReference type="SAM" id="MobiDB-lite"/>
    </source>
</evidence>
<evidence type="ECO:0000256" key="12">
    <source>
        <dbReference type="HAMAP-Rule" id="MF_03183"/>
    </source>
</evidence>
<dbReference type="GO" id="GO:0051539">
    <property type="term" value="F:4 iron, 4 sulfur cluster binding"/>
    <property type="evidence" value="ECO:0007669"/>
    <property type="project" value="UniProtKB-KW"/>
</dbReference>
<feature type="domain" description="HhH-GPD" evidence="14">
    <location>
        <begin position="165"/>
        <end position="321"/>
    </location>
</feature>
<evidence type="ECO:0000256" key="5">
    <source>
        <dbReference type="ARBA" id="ARBA00022801"/>
    </source>
</evidence>
<dbReference type="Gene3D" id="1.10.340.30">
    <property type="entry name" value="Hypothetical protein, domain 2"/>
    <property type="match status" value="1"/>
</dbReference>
<evidence type="ECO:0000256" key="10">
    <source>
        <dbReference type="ARBA" id="ARBA00023295"/>
    </source>
</evidence>
<accession>A0AAQ3QFU3</accession>
<keyword evidence="4 12" id="KW-0227">DNA damage</keyword>
<dbReference type="InterPro" id="IPR004036">
    <property type="entry name" value="Endonuclease-III-like_CS2"/>
</dbReference>
<dbReference type="GO" id="GO:0006289">
    <property type="term" value="P:nucleotide-excision repair"/>
    <property type="evidence" value="ECO:0007669"/>
    <property type="project" value="TreeGrafter"/>
</dbReference>
<dbReference type="GO" id="GO:0006285">
    <property type="term" value="P:base-excision repair, AP site formation"/>
    <property type="evidence" value="ECO:0007669"/>
    <property type="project" value="UniProtKB-UniRule"/>
</dbReference>
<dbReference type="InterPro" id="IPR000445">
    <property type="entry name" value="HhH_motif"/>
</dbReference>
<dbReference type="AlphaFoldDB" id="A0AAQ3QFU3"/>
<gene>
    <name evidence="12" type="primary">NTH1</name>
    <name evidence="15" type="ORF">Cni_G20033</name>
</gene>
<evidence type="ECO:0000256" key="1">
    <source>
        <dbReference type="ARBA" id="ARBA00008343"/>
    </source>
</evidence>
<feature type="region of interest" description="Disordered" evidence="13">
    <location>
        <begin position="1"/>
        <end position="35"/>
    </location>
</feature>
<evidence type="ECO:0000259" key="14">
    <source>
        <dbReference type="SMART" id="SM00478"/>
    </source>
</evidence>
<dbReference type="GO" id="GO:0000703">
    <property type="term" value="F:oxidized pyrimidine nucleobase lesion DNA N-glycosylase activity"/>
    <property type="evidence" value="ECO:0007669"/>
    <property type="project" value="UniProtKB-UniRule"/>
</dbReference>
<name>A0AAQ3QFU3_9LILI</name>
<dbReference type="PANTHER" id="PTHR43286">
    <property type="entry name" value="ENDONUCLEASE III-LIKE PROTEIN 1"/>
    <property type="match status" value="1"/>
</dbReference>
<organism evidence="15 16">
    <name type="scientific">Canna indica</name>
    <name type="common">Indian-shot</name>
    <dbReference type="NCBI Taxonomy" id="4628"/>
    <lineage>
        <taxon>Eukaryota</taxon>
        <taxon>Viridiplantae</taxon>
        <taxon>Streptophyta</taxon>
        <taxon>Embryophyta</taxon>
        <taxon>Tracheophyta</taxon>
        <taxon>Spermatophyta</taxon>
        <taxon>Magnoliopsida</taxon>
        <taxon>Liliopsida</taxon>
        <taxon>Zingiberales</taxon>
        <taxon>Cannaceae</taxon>
        <taxon>Canna</taxon>
    </lineage>
</organism>
<evidence type="ECO:0000313" key="15">
    <source>
        <dbReference type="EMBL" id="WOL11271.1"/>
    </source>
</evidence>
<sequence length="403" mass="44813">MPVTRRSSRSLSSDVICPNSKLNPDGGESSAGISDGEKRVYVRKKRVKMIVDVDMENVKEEAADQKVNGLIDIEDFAYDKGNLSATSSKNGVHLSSSVPSNKRKSTNLSITPKYNPPAKWKEVFDGIQKMRLAEDAPVDTMGCEKAGIHLPPKERRFAVLVSSLLSSQTKDAVTNGAIKRLSEKCLLDADALVRTDEATIASLIYPVGFYARKAHYLKKVAEICLEKYSGDIPSSLNELLALPGVGPKMAHLVMNVGWNNVQGICVDTHVHRICNRLGWVSRPGTRQKTTTPEETRVSLEEWLPKDLWDPINPLLFLHVSSIRLDLGRQYALLSGPGVDSAVFTNSAPLLSRKQQAQIQKLKYHKSRITEQPYYCELCFCALLGLCFDNLLESIVQKLFWIID</sequence>
<evidence type="ECO:0000256" key="9">
    <source>
        <dbReference type="ARBA" id="ARBA00023239"/>
    </source>
</evidence>
<keyword evidence="15" id="KW-0540">Nuclease</keyword>